<organism evidence="6 7">
    <name type="scientific">Manduca sexta</name>
    <name type="common">Tobacco hawkmoth</name>
    <name type="synonym">Tobacco hornworm</name>
    <dbReference type="NCBI Taxonomy" id="7130"/>
    <lineage>
        <taxon>Eukaryota</taxon>
        <taxon>Metazoa</taxon>
        <taxon>Ecdysozoa</taxon>
        <taxon>Arthropoda</taxon>
        <taxon>Hexapoda</taxon>
        <taxon>Insecta</taxon>
        <taxon>Pterygota</taxon>
        <taxon>Neoptera</taxon>
        <taxon>Endopterygota</taxon>
        <taxon>Lepidoptera</taxon>
        <taxon>Glossata</taxon>
        <taxon>Ditrysia</taxon>
        <taxon>Bombycoidea</taxon>
        <taxon>Sphingidae</taxon>
        <taxon>Sphinginae</taxon>
        <taxon>Sphingini</taxon>
        <taxon>Manduca</taxon>
    </lineage>
</organism>
<dbReference type="EMBL" id="JH669132">
    <property type="protein sequence ID" value="KAG6464258.1"/>
    <property type="molecule type" value="Genomic_DNA"/>
</dbReference>
<keyword evidence="7" id="KW-1185">Reference proteome</keyword>
<evidence type="ECO:0000256" key="1">
    <source>
        <dbReference type="ARBA" id="ARBA00022763"/>
    </source>
</evidence>
<sequence>MKENGANLTPEDLKPSGQRFWGYFKNICGTPDKFFETSFVYNYLPQQWMKEHGANLTPEDLKANEKEILYGIIDPIFAEILELYDVKIIVAIGKFCEKRAQKTLAKYLPEKSIKIVYMPHPSPRSGGADKWYKQAQKCLEDNNLMQYYK</sequence>
<dbReference type="PANTHER" id="PTHR13235">
    <property type="entry name" value="SINGLE-STRAND SELECTIVE MONOFUNCTIONAL URACIL DNA GLYCOSYLASE"/>
    <property type="match status" value="1"/>
</dbReference>
<evidence type="ECO:0000313" key="6">
    <source>
        <dbReference type="EMBL" id="KAG6464258.1"/>
    </source>
</evidence>
<gene>
    <name evidence="6" type="ORF">O3G_MSEX014389</name>
</gene>
<feature type="domain" description="Uracil-DNA glycosylase-like" evidence="5">
    <location>
        <begin position="15"/>
        <end position="132"/>
    </location>
</feature>
<dbReference type="Proteomes" id="UP000791440">
    <property type="component" value="Unassembled WGS sequence"/>
</dbReference>
<proteinExistence type="predicted"/>
<reference evidence="6" key="2">
    <citation type="submission" date="2020-12" db="EMBL/GenBank/DDBJ databases">
        <authorList>
            <person name="Kanost M."/>
        </authorList>
    </citation>
    <scope>NUCLEOTIDE SEQUENCE</scope>
</reference>
<dbReference type="GO" id="GO:0003677">
    <property type="term" value="F:DNA binding"/>
    <property type="evidence" value="ECO:0007669"/>
    <property type="project" value="UniProtKB-KW"/>
</dbReference>
<protein>
    <recommendedName>
        <fullName evidence="5">Uracil-DNA glycosylase-like domain-containing protein</fullName>
    </recommendedName>
</protein>
<dbReference type="GO" id="GO:0000703">
    <property type="term" value="F:oxidized pyrimidine nucleobase lesion DNA N-glycosylase activity"/>
    <property type="evidence" value="ECO:0007669"/>
    <property type="project" value="TreeGrafter"/>
</dbReference>
<name>A0A921ZVY2_MANSE</name>
<dbReference type="InterPro" id="IPR039134">
    <property type="entry name" value="SMUG1"/>
</dbReference>
<evidence type="ECO:0000256" key="4">
    <source>
        <dbReference type="ARBA" id="ARBA00023204"/>
    </source>
</evidence>
<evidence type="ECO:0000313" key="7">
    <source>
        <dbReference type="Proteomes" id="UP000791440"/>
    </source>
</evidence>
<comment type="caution">
    <text evidence="6">The sequence shown here is derived from an EMBL/GenBank/DDBJ whole genome shotgun (WGS) entry which is preliminary data.</text>
</comment>
<dbReference type="GO" id="GO:0017065">
    <property type="term" value="F:single-strand selective uracil DNA N-glycosylase activity"/>
    <property type="evidence" value="ECO:0007669"/>
    <property type="project" value="InterPro"/>
</dbReference>
<evidence type="ECO:0000256" key="3">
    <source>
        <dbReference type="ARBA" id="ARBA00023125"/>
    </source>
</evidence>
<dbReference type="Pfam" id="PF03167">
    <property type="entry name" value="UDG"/>
    <property type="match status" value="1"/>
</dbReference>
<dbReference type="InterPro" id="IPR005122">
    <property type="entry name" value="Uracil-DNA_glycosylase-like"/>
</dbReference>
<dbReference type="GO" id="GO:0006284">
    <property type="term" value="P:base-excision repair"/>
    <property type="evidence" value="ECO:0007669"/>
    <property type="project" value="InterPro"/>
</dbReference>
<dbReference type="PANTHER" id="PTHR13235:SF2">
    <property type="entry name" value="SINGLE-STRAND SELECTIVE MONOFUNCTIONAL URACIL DNA GLYCOSYLASE"/>
    <property type="match status" value="1"/>
</dbReference>
<accession>A0A921ZVY2</accession>
<keyword evidence="3" id="KW-0238">DNA-binding</keyword>
<evidence type="ECO:0000256" key="2">
    <source>
        <dbReference type="ARBA" id="ARBA00022801"/>
    </source>
</evidence>
<keyword evidence="4" id="KW-0234">DNA repair</keyword>
<keyword evidence="2" id="KW-0378">Hydrolase</keyword>
<reference evidence="6" key="1">
    <citation type="journal article" date="2016" name="Insect Biochem. Mol. Biol.">
        <title>Multifaceted biological insights from a draft genome sequence of the tobacco hornworm moth, Manduca sexta.</title>
        <authorList>
            <person name="Kanost M.R."/>
            <person name="Arrese E.L."/>
            <person name="Cao X."/>
            <person name="Chen Y.R."/>
            <person name="Chellapilla S."/>
            <person name="Goldsmith M.R."/>
            <person name="Grosse-Wilde E."/>
            <person name="Heckel D.G."/>
            <person name="Herndon N."/>
            <person name="Jiang H."/>
            <person name="Papanicolaou A."/>
            <person name="Qu J."/>
            <person name="Soulages J.L."/>
            <person name="Vogel H."/>
            <person name="Walters J."/>
            <person name="Waterhouse R.M."/>
            <person name="Ahn S.J."/>
            <person name="Almeida F.C."/>
            <person name="An C."/>
            <person name="Aqrawi P."/>
            <person name="Bretschneider A."/>
            <person name="Bryant W.B."/>
            <person name="Bucks S."/>
            <person name="Chao H."/>
            <person name="Chevignon G."/>
            <person name="Christen J.M."/>
            <person name="Clarke D.F."/>
            <person name="Dittmer N.T."/>
            <person name="Ferguson L.C.F."/>
            <person name="Garavelou S."/>
            <person name="Gordon K.H.J."/>
            <person name="Gunaratna R.T."/>
            <person name="Han Y."/>
            <person name="Hauser F."/>
            <person name="He Y."/>
            <person name="Heidel-Fischer H."/>
            <person name="Hirsh A."/>
            <person name="Hu Y."/>
            <person name="Jiang H."/>
            <person name="Kalra D."/>
            <person name="Klinner C."/>
            <person name="Konig C."/>
            <person name="Kovar C."/>
            <person name="Kroll A.R."/>
            <person name="Kuwar S.S."/>
            <person name="Lee S.L."/>
            <person name="Lehman R."/>
            <person name="Li K."/>
            <person name="Li Z."/>
            <person name="Liang H."/>
            <person name="Lovelace S."/>
            <person name="Lu Z."/>
            <person name="Mansfield J.H."/>
            <person name="McCulloch K.J."/>
            <person name="Mathew T."/>
            <person name="Morton B."/>
            <person name="Muzny D.M."/>
            <person name="Neunemann D."/>
            <person name="Ongeri F."/>
            <person name="Pauchet Y."/>
            <person name="Pu L.L."/>
            <person name="Pyrousis I."/>
            <person name="Rao X.J."/>
            <person name="Redding A."/>
            <person name="Roesel C."/>
            <person name="Sanchez-Gracia A."/>
            <person name="Schaack S."/>
            <person name="Shukla A."/>
            <person name="Tetreau G."/>
            <person name="Wang Y."/>
            <person name="Xiong G.H."/>
            <person name="Traut W."/>
            <person name="Walsh T.K."/>
            <person name="Worley K.C."/>
            <person name="Wu D."/>
            <person name="Wu W."/>
            <person name="Wu Y.Q."/>
            <person name="Zhang X."/>
            <person name="Zou Z."/>
            <person name="Zucker H."/>
            <person name="Briscoe A.D."/>
            <person name="Burmester T."/>
            <person name="Clem R.J."/>
            <person name="Feyereisen R."/>
            <person name="Grimmelikhuijzen C.J.P."/>
            <person name="Hamodrakas S.J."/>
            <person name="Hansson B.S."/>
            <person name="Huguet E."/>
            <person name="Jermiin L.S."/>
            <person name="Lan Q."/>
            <person name="Lehman H.K."/>
            <person name="Lorenzen M."/>
            <person name="Merzendorfer H."/>
            <person name="Michalopoulos I."/>
            <person name="Morton D.B."/>
            <person name="Muthukrishnan S."/>
            <person name="Oakeshott J.G."/>
            <person name="Palmer W."/>
            <person name="Park Y."/>
            <person name="Passarelli A.L."/>
            <person name="Rozas J."/>
            <person name="Schwartz L.M."/>
            <person name="Smith W."/>
            <person name="Southgate A."/>
            <person name="Vilcinskas A."/>
            <person name="Vogt R."/>
            <person name="Wang P."/>
            <person name="Werren J."/>
            <person name="Yu X.Q."/>
            <person name="Zhou J.J."/>
            <person name="Brown S.J."/>
            <person name="Scherer S.E."/>
            <person name="Richards S."/>
            <person name="Blissard G.W."/>
        </authorList>
    </citation>
    <scope>NUCLEOTIDE SEQUENCE</scope>
</reference>
<evidence type="ECO:0000259" key="5">
    <source>
        <dbReference type="Pfam" id="PF03167"/>
    </source>
</evidence>
<dbReference type="AlphaFoldDB" id="A0A921ZVY2"/>
<keyword evidence="1" id="KW-0227">DNA damage</keyword>